<keyword evidence="3" id="KW-0812">Transmembrane</keyword>
<dbReference type="Proteomes" id="UP001183648">
    <property type="component" value="Unassembled WGS sequence"/>
</dbReference>
<evidence type="ECO:0000256" key="2">
    <source>
        <dbReference type="RuleBase" id="RU003750"/>
    </source>
</evidence>
<protein>
    <submittedName>
        <fullName evidence="4">CDP-diacylglycerol--glycerol-3-phosphate 3-phosphatidyltransferase</fullName>
        <ecNumber evidence="4">2.7.8.5</ecNumber>
    </submittedName>
</protein>
<comment type="caution">
    <text evidence="4">The sequence shown here is derived from an EMBL/GenBank/DDBJ whole genome shotgun (WGS) entry which is preliminary data.</text>
</comment>
<gene>
    <name evidence="4" type="ORF">J2S63_000398</name>
</gene>
<evidence type="ECO:0000256" key="1">
    <source>
        <dbReference type="ARBA" id="ARBA00022679"/>
    </source>
</evidence>
<feature type="transmembrane region" description="Helical" evidence="3">
    <location>
        <begin position="83"/>
        <end position="108"/>
    </location>
</feature>
<keyword evidence="1 2" id="KW-0808">Transferase</keyword>
<evidence type="ECO:0000313" key="4">
    <source>
        <dbReference type="EMBL" id="MDR7360845.1"/>
    </source>
</evidence>
<dbReference type="InterPro" id="IPR048254">
    <property type="entry name" value="CDP_ALCOHOL_P_TRANSF_CS"/>
</dbReference>
<evidence type="ECO:0000256" key="3">
    <source>
        <dbReference type="SAM" id="Phobius"/>
    </source>
</evidence>
<name>A0ABU2BQC5_9ACTN</name>
<feature type="transmembrane region" description="Helical" evidence="3">
    <location>
        <begin position="153"/>
        <end position="178"/>
    </location>
</feature>
<comment type="similarity">
    <text evidence="2">Belongs to the CDP-alcohol phosphatidyltransferase class-I family.</text>
</comment>
<proteinExistence type="inferred from homology"/>
<dbReference type="EMBL" id="JAVDYG010000001">
    <property type="protein sequence ID" value="MDR7360845.1"/>
    <property type="molecule type" value="Genomic_DNA"/>
</dbReference>
<dbReference type="PROSITE" id="PS00379">
    <property type="entry name" value="CDP_ALCOHOL_P_TRANSF"/>
    <property type="match status" value="1"/>
</dbReference>
<organism evidence="4 5">
    <name type="scientific">Nocardioides marmoribigeumensis</name>
    <dbReference type="NCBI Taxonomy" id="433649"/>
    <lineage>
        <taxon>Bacteria</taxon>
        <taxon>Bacillati</taxon>
        <taxon>Actinomycetota</taxon>
        <taxon>Actinomycetes</taxon>
        <taxon>Propionibacteriales</taxon>
        <taxon>Nocardioidaceae</taxon>
        <taxon>Nocardioides</taxon>
    </lineage>
</organism>
<dbReference type="InterPro" id="IPR043130">
    <property type="entry name" value="CDP-OH_PTrfase_TM_dom"/>
</dbReference>
<dbReference type="InterPro" id="IPR000462">
    <property type="entry name" value="CDP-OH_P_trans"/>
</dbReference>
<reference evidence="4 5" key="1">
    <citation type="submission" date="2023-07" db="EMBL/GenBank/DDBJ databases">
        <title>Sequencing the genomes of 1000 actinobacteria strains.</title>
        <authorList>
            <person name="Klenk H.-P."/>
        </authorList>
    </citation>
    <scope>NUCLEOTIDE SEQUENCE [LARGE SCALE GENOMIC DNA]</scope>
    <source>
        <strain evidence="4 5">DSM 19426</strain>
    </source>
</reference>
<accession>A0ABU2BQC5</accession>
<keyword evidence="5" id="KW-1185">Reference proteome</keyword>
<dbReference type="Gene3D" id="1.20.120.1760">
    <property type="match status" value="1"/>
</dbReference>
<evidence type="ECO:0000313" key="5">
    <source>
        <dbReference type="Proteomes" id="UP001183648"/>
    </source>
</evidence>
<sequence length="195" mass="22136">MRPGFRYTTFTIPNQITFVRTIVSCVISFLVLSDVVPHDDRTEWMVAAFAIYWVGDSLDGLVARLLDQETRGGALLDTLCDRFCICLAVAGATVVLQPPVVPVLLYLFNFMVLDFWLSLRFVDFEVDTNNRFYEVDRTVYRFNWSPLAKTVNSALVCLLAIFGPWWVSTPFLLALVAIKAWSWSRLRAGQVLTPA</sequence>
<keyword evidence="3" id="KW-1133">Transmembrane helix</keyword>
<dbReference type="EC" id="2.7.8.5" evidence="4"/>
<dbReference type="RefSeq" id="WP_310297935.1">
    <property type="nucleotide sequence ID" value="NZ_BAAAPS010000009.1"/>
</dbReference>
<dbReference type="Pfam" id="PF01066">
    <property type="entry name" value="CDP-OH_P_transf"/>
    <property type="match status" value="1"/>
</dbReference>
<keyword evidence="3" id="KW-0472">Membrane</keyword>
<dbReference type="GO" id="GO:0008444">
    <property type="term" value="F:CDP-diacylglycerol-glycerol-3-phosphate 3-phosphatidyltransferase activity"/>
    <property type="evidence" value="ECO:0007669"/>
    <property type="project" value="UniProtKB-EC"/>
</dbReference>